<dbReference type="GO" id="GO:0004345">
    <property type="term" value="F:glucose-6-phosphate dehydrogenase activity"/>
    <property type="evidence" value="ECO:0000318"/>
    <property type="project" value="GO_Central"/>
</dbReference>
<evidence type="ECO:0000256" key="4">
    <source>
        <dbReference type="ARBA" id="ARBA00023277"/>
    </source>
</evidence>
<dbReference type="Proteomes" id="UP000008311">
    <property type="component" value="Unassembled WGS sequence"/>
</dbReference>
<evidence type="ECO:0000256" key="2">
    <source>
        <dbReference type="ARBA" id="ARBA00022526"/>
    </source>
</evidence>
<dbReference type="HAMAP" id="MF_00966">
    <property type="entry name" value="G6PD"/>
    <property type="match status" value="1"/>
</dbReference>
<comment type="similarity">
    <text evidence="1 5">Belongs to the glucose-6-phosphate dehydrogenase family.</text>
</comment>
<dbReference type="PANTHER" id="PTHR23429">
    <property type="entry name" value="GLUCOSE-6-PHOSPHATE 1-DEHYDROGENASE G6PD"/>
    <property type="match status" value="1"/>
</dbReference>
<keyword evidence="4 5" id="KW-0119">Carbohydrate metabolism</keyword>
<dbReference type="PANTHER" id="PTHR23429:SF9">
    <property type="entry name" value="GLUCOSE-6-PHOSPHATE 1-DEHYDROGENASE"/>
    <property type="match status" value="1"/>
</dbReference>
<keyword evidence="3 5" id="KW-0521">NADP</keyword>
<sequence length="584" mass="66301">MAIRINSCSSSSSSAFSAIYSASLEAIPARVCFSSWNSKNYSKIQQNRHFQIKASNVQPLNAASLRAGVCASSPAIEDVETPAKKLLETEKSKSADLSIIVVGASGELARNKIFPALFALFCGNRLPKNITIFGYARSTMTNEELRNLISTSLTCRIDNSENCEEKMDQFLQRCFYHSGQYSSEEHFLELDQKIKEKESGRQSNRLFYLAIPPSMFIDVVRCAQRRASSEDGWTRVIVEKPFGRDVDSSREMTRCLKQYLTEDQIFRIDHHMGEELVDNLLVLRFSNLIFQPLWSRNYIRNVQFIFSEDSGTERRGRYFDNYGIIRDIMQNHLLQILALFAMETPVSLDAEDIRNEKVKVLRSLRPVQLEDVVVGQYKGGQGIGNAINLAYIDDPTVSKNSLTPTFAAATLFIDNARWDGVPFLMVAGKALQSTQAEIRVQFRHVPGNLYDRNFGTDLDKTTNELVLRVQPDEAIYLKINSKVPGLGMRLDLSDLNLLYKSRYPKEIPDTYERLLLDAIEGEPRLFLRSDELDAAWRVFRPLLKELEEKKIAPELYSYGSNGPVGVHYLAAKHSIRWGEFGDDS</sequence>
<evidence type="ECO:0000256" key="1">
    <source>
        <dbReference type="ARBA" id="ARBA00009975"/>
    </source>
</evidence>
<dbReference type="UniPathway" id="UPA00115">
    <property type="reaction ID" value="UER00408"/>
</dbReference>
<dbReference type="InterPro" id="IPR036291">
    <property type="entry name" value="NAD(P)-bd_dom_sf"/>
</dbReference>
<dbReference type="PIRSF" id="PIRSF000110">
    <property type="entry name" value="G6PD"/>
    <property type="match status" value="1"/>
</dbReference>
<name>B9T826_RICCO</name>
<proteinExistence type="inferred from homology"/>
<evidence type="ECO:0000256" key="3">
    <source>
        <dbReference type="ARBA" id="ARBA00022857"/>
    </source>
</evidence>
<dbReference type="FunFam" id="3.40.50.720:FF:000222">
    <property type="entry name" value="Glucose-6-phosphate 1-dehydrogenase"/>
    <property type="match status" value="1"/>
</dbReference>
<dbReference type="SUPFAM" id="SSF55347">
    <property type="entry name" value="Glyceraldehyde-3-phosphate dehydrogenase-like, C-terminal domain"/>
    <property type="match status" value="1"/>
</dbReference>
<evidence type="ECO:0000313" key="8">
    <source>
        <dbReference type="EMBL" id="EEF27988.1"/>
    </source>
</evidence>
<dbReference type="STRING" id="3988.B9T826"/>
<dbReference type="PRINTS" id="PR00079">
    <property type="entry name" value="G6PDHDRGNASE"/>
</dbReference>
<evidence type="ECO:0000259" key="6">
    <source>
        <dbReference type="Pfam" id="PF00479"/>
    </source>
</evidence>
<dbReference type="Pfam" id="PF02781">
    <property type="entry name" value="G6PD_C"/>
    <property type="match status" value="1"/>
</dbReference>
<feature type="domain" description="Glucose-6-phosphate dehydrogenase C-terminal" evidence="7">
    <location>
        <begin position="281"/>
        <end position="577"/>
    </location>
</feature>
<dbReference type="GO" id="GO:0006006">
    <property type="term" value="P:glucose metabolic process"/>
    <property type="evidence" value="ECO:0000318"/>
    <property type="project" value="GO_Central"/>
</dbReference>
<gene>
    <name evidence="8" type="ORF">RCOM_0058240</name>
</gene>
<dbReference type="InterPro" id="IPR022675">
    <property type="entry name" value="G6P_DH_C"/>
</dbReference>
<keyword evidence="9" id="KW-1185">Reference proteome</keyword>
<dbReference type="NCBIfam" id="TIGR00871">
    <property type="entry name" value="zwf"/>
    <property type="match status" value="1"/>
</dbReference>
<comment type="pathway">
    <text evidence="5">Carbohydrate degradation; pentose phosphate pathway; D-ribulose 5-phosphate from D-glucose 6-phosphate (oxidative stage): step 1/3.</text>
</comment>
<dbReference type="GO" id="GO:0050661">
    <property type="term" value="F:NADP binding"/>
    <property type="evidence" value="ECO:0007669"/>
    <property type="project" value="InterPro"/>
</dbReference>
<evidence type="ECO:0000256" key="5">
    <source>
        <dbReference type="RuleBase" id="RU362120"/>
    </source>
</evidence>
<protein>
    <recommendedName>
        <fullName evidence="5">Glucose-6-phosphate 1-dehydrogenase</fullName>
        <ecNumber evidence="5">1.1.1.49</ecNumber>
    </recommendedName>
</protein>
<dbReference type="eggNOG" id="KOG0563">
    <property type="taxonomic scope" value="Eukaryota"/>
</dbReference>
<dbReference type="EMBL" id="EQ974896">
    <property type="protein sequence ID" value="EEF27988.1"/>
    <property type="molecule type" value="Genomic_DNA"/>
</dbReference>
<accession>B9T826</accession>
<dbReference type="Gene3D" id="3.30.360.10">
    <property type="entry name" value="Dihydrodipicolinate Reductase, domain 2"/>
    <property type="match status" value="1"/>
</dbReference>
<dbReference type="FunFam" id="3.30.360.10:FF:000018">
    <property type="entry name" value="Glucose-6-phosphate 1-dehydrogenase"/>
    <property type="match status" value="1"/>
</dbReference>
<dbReference type="InParanoid" id="B9T826"/>
<evidence type="ECO:0000313" key="9">
    <source>
        <dbReference type="Proteomes" id="UP000008311"/>
    </source>
</evidence>
<keyword evidence="2 5" id="KW-0313">Glucose metabolism</keyword>
<evidence type="ECO:0000259" key="7">
    <source>
        <dbReference type="Pfam" id="PF02781"/>
    </source>
</evidence>
<reference evidence="9" key="1">
    <citation type="journal article" date="2010" name="Nat. Biotechnol.">
        <title>Draft genome sequence of the oilseed species Ricinus communis.</title>
        <authorList>
            <person name="Chan A.P."/>
            <person name="Crabtree J."/>
            <person name="Zhao Q."/>
            <person name="Lorenzi H."/>
            <person name="Orvis J."/>
            <person name="Puiu D."/>
            <person name="Melake-Berhan A."/>
            <person name="Jones K.M."/>
            <person name="Redman J."/>
            <person name="Chen G."/>
            <person name="Cahoon E.B."/>
            <person name="Gedil M."/>
            <person name="Stanke M."/>
            <person name="Haas B.J."/>
            <person name="Wortman J.R."/>
            <person name="Fraser-Liggett C.M."/>
            <person name="Ravel J."/>
            <person name="Rabinowicz P.D."/>
        </authorList>
    </citation>
    <scope>NUCLEOTIDE SEQUENCE [LARGE SCALE GENOMIC DNA]</scope>
    <source>
        <strain evidence="9">cv. Hale</strain>
    </source>
</reference>
<dbReference type="SUPFAM" id="SSF51735">
    <property type="entry name" value="NAD(P)-binding Rossmann-fold domains"/>
    <property type="match status" value="1"/>
</dbReference>
<dbReference type="InterPro" id="IPR001282">
    <property type="entry name" value="G6P_DH"/>
</dbReference>
<dbReference type="EC" id="1.1.1.49" evidence="5"/>
<organism evidence="8 9">
    <name type="scientific">Ricinus communis</name>
    <name type="common">Castor bean</name>
    <dbReference type="NCBI Taxonomy" id="3988"/>
    <lineage>
        <taxon>Eukaryota</taxon>
        <taxon>Viridiplantae</taxon>
        <taxon>Streptophyta</taxon>
        <taxon>Embryophyta</taxon>
        <taxon>Tracheophyta</taxon>
        <taxon>Spermatophyta</taxon>
        <taxon>Magnoliopsida</taxon>
        <taxon>eudicotyledons</taxon>
        <taxon>Gunneridae</taxon>
        <taxon>Pentapetalae</taxon>
        <taxon>rosids</taxon>
        <taxon>fabids</taxon>
        <taxon>Malpighiales</taxon>
        <taxon>Euphorbiaceae</taxon>
        <taxon>Acalyphoideae</taxon>
        <taxon>Acalypheae</taxon>
        <taxon>Ricinus</taxon>
    </lineage>
</organism>
<dbReference type="Pfam" id="PF00479">
    <property type="entry name" value="G6PD_N"/>
    <property type="match status" value="1"/>
</dbReference>
<dbReference type="InterPro" id="IPR022674">
    <property type="entry name" value="G6P_DH_NAD-bd"/>
</dbReference>
<comment type="catalytic activity">
    <reaction evidence="5">
        <text>D-glucose 6-phosphate + NADP(+) = 6-phospho-D-glucono-1,5-lactone + NADPH + H(+)</text>
        <dbReference type="Rhea" id="RHEA:15841"/>
        <dbReference type="ChEBI" id="CHEBI:15378"/>
        <dbReference type="ChEBI" id="CHEBI:57783"/>
        <dbReference type="ChEBI" id="CHEBI:57955"/>
        <dbReference type="ChEBI" id="CHEBI:58349"/>
        <dbReference type="ChEBI" id="CHEBI:61548"/>
        <dbReference type="EC" id="1.1.1.49"/>
    </reaction>
</comment>
<dbReference type="OrthoDB" id="60984at2759"/>
<dbReference type="AlphaFoldDB" id="B9T826"/>
<feature type="domain" description="Glucose-6-phosphate dehydrogenase NAD-binding" evidence="6">
    <location>
        <begin position="100"/>
        <end position="279"/>
    </location>
</feature>
<dbReference type="GO" id="GO:0009051">
    <property type="term" value="P:pentose-phosphate shunt, oxidative branch"/>
    <property type="evidence" value="ECO:0000318"/>
    <property type="project" value="GO_Central"/>
</dbReference>
<dbReference type="Gene3D" id="3.40.50.720">
    <property type="entry name" value="NAD(P)-binding Rossmann-like Domain"/>
    <property type="match status" value="1"/>
</dbReference>
<dbReference type="KEGG" id="rcu:8260995"/>
<comment type="function">
    <text evidence="5">Catalyzes the rate-limiting step of the oxidative pentose-phosphate pathway, which represents a route for the dissimilation of carbohydrates besides glycolysis.</text>
</comment>
<keyword evidence="5 8" id="KW-0560">Oxidoreductase</keyword>